<evidence type="ECO:0000256" key="1">
    <source>
        <dbReference type="ARBA" id="ARBA00004196"/>
    </source>
</evidence>
<evidence type="ECO:0000313" key="4">
    <source>
        <dbReference type="Proteomes" id="UP000628984"/>
    </source>
</evidence>
<dbReference type="NCBIfam" id="TIGR03142">
    <property type="entry name" value="cytochro_ccmI"/>
    <property type="match status" value="1"/>
</dbReference>
<dbReference type="GO" id="GO:0017004">
    <property type="term" value="P:cytochrome complex assembly"/>
    <property type="evidence" value="ECO:0007669"/>
    <property type="project" value="UniProtKB-KW"/>
</dbReference>
<dbReference type="InterPro" id="IPR011990">
    <property type="entry name" value="TPR-like_helical_dom_sf"/>
</dbReference>
<dbReference type="PANTHER" id="PTHR47870:SF4">
    <property type="entry name" value="CYTOCHROME C-TYPE BIOGENESIS PROTEIN CYCH"/>
    <property type="match status" value="1"/>
</dbReference>
<reference evidence="3" key="1">
    <citation type="journal article" date="2014" name="Int. J. Syst. Evol. Microbiol.">
        <title>Complete genome sequence of Corynebacterium casei LMG S-19264T (=DSM 44701T), isolated from a smear-ripened cheese.</title>
        <authorList>
            <consortium name="US DOE Joint Genome Institute (JGI-PGF)"/>
            <person name="Walter F."/>
            <person name="Albersmeier A."/>
            <person name="Kalinowski J."/>
            <person name="Ruckert C."/>
        </authorList>
    </citation>
    <scope>NUCLEOTIDE SEQUENCE</scope>
    <source>
        <strain evidence="3">KCTC 23714</strain>
    </source>
</reference>
<dbReference type="GO" id="GO:0005886">
    <property type="term" value="C:plasma membrane"/>
    <property type="evidence" value="ECO:0007669"/>
    <property type="project" value="TreeGrafter"/>
</dbReference>
<evidence type="ECO:0000256" key="2">
    <source>
        <dbReference type="ARBA" id="ARBA00022748"/>
    </source>
</evidence>
<dbReference type="RefSeq" id="WP_229803989.1">
    <property type="nucleotide sequence ID" value="NZ_BMYQ01000001.1"/>
</dbReference>
<organism evidence="3 4">
    <name type="scientific">Gemmobacter lanyuensis</name>
    <dbReference type="NCBI Taxonomy" id="1054497"/>
    <lineage>
        <taxon>Bacteria</taxon>
        <taxon>Pseudomonadati</taxon>
        <taxon>Pseudomonadota</taxon>
        <taxon>Alphaproteobacteria</taxon>
        <taxon>Rhodobacterales</taxon>
        <taxon>Paracoccaceae</taxon>
        <taxon>Gemmobacter</taxon>
    </lineage>
</organism>
<dbReference type="EMBL" id="BMYQ01000001">
    <property type="protein sequence ID" value="GGW21550.1"/>
    <property type="molecule type" value="Genomic_DNA"/>
</dbReference>
<dbReference type="GO" id="GO:0030313">
    <property type="term" value="C:cell envelope"/>
    <property type="evidence" value="ECO:0007669"/>
    <property type="project" value="UniProtKB-SubCell"/>
</dbReference>
<comment type="caution">
    <text evidence="3">The sequence shown here is derived from an EMBL/GenBank/DDBJ whole genome shotgun (WGS) entry which is preliminary data.</text>
</comment>
<dbReference type="SUPFAM" id="SSF48452">
    <property type="entry name" value="TPR-like"/>
    <property type="match status" value="1"/>
</dbReference>
<proteinExistence type="predicted"/>
<accession>A0A918IL12</accession>
<dbReference type="AlphaFoldDB" id="A0A918IL12"/>
<comment type="subcellular location">
    <subcellularLocation>
        <location evidence="1">Cell envelope</location>
    </subcellularLocation>
</comment>
<keyword evidence="4" id="KW-1185">Reference proteome</keyword>
<dbReference type="PANTHER" id="PTHR47870">
    <property type="entry name" value="CYTOCHROME C-TYPE BIOGENESIS PROTEIN CCMH"/>
    <property type="match status" value="1"/>
</dbReference>
<reference evidence="3" key="2">
    <citation type="submission" date="2020-09" db="EMBL/GenBank/DDBJ databases">
        <authorList>
            <person name="Sun Q."/>
            <person name="Kim S."/>
        </authorList>
    </citation>
    <scope>NUCLEOTIDE SEQUENCE</scope>
    <source>
        <strain evidence="3">KCTC 23714</strain>
    </source>
</reference>
<protein>
    <submittedName>
        <fullName evidence="3">C-type cytochrome biogenesis protein CcmI</fullName>
    </submittedName>
</protein>
<dbReference type="InterPro" id="IPR051263">
    <property type="entry name" value="C-type_cytochrome_biogenesis"/>
</dbReference>
<dbReference type="Gene3D" id="1.25.40.10">
    <property type="entry name" value="Tetratricopeptide repeat domain"/>
    <property type="match status" value="1"/>
</dbReference>
<gene>
    <name evidence="3" type="ORF">GCM10011452_02470</name>
</gene>
<dbReference type="InterPro" id="IPR017560">
    <property type="entry name" value="Cyt_c_biogenesis_CcmI"/>
</dbReference>
<evidence type="ECO:0000313" key="3">
    <source>
        <dbReference type="EMBL" id="GGW21550.1"/>
    </source>
</evidence>
<name>A0A918IL12_9RHOB</name>
<dbReference type="Proteomes" id="UP000628984">
    <property type="component" value="Unassembled WGS sequence"/>
</dbReference>
<sequence length="405" mass="42483">MMMFWLTAGALLLASVVALLLGMRRGIPAQPAAAQDLQVYRDQLAEVERDAARGTIAPEEAARLRLEVSRRILDADRAAGTTATGSVATRGATIAAGTVLIATSAAVWLYERIGAPGYPDMPLAARIAAADEARASRPSQAVAEADVPPHPAPDVEPEYQALMEKLRAAVAERPDDLRGQQLLAQNEARLGRFTAALAAQDTVIRLKGANATAEDHASRAELLIYAAGGYVSPEAEAALTEALKRDPKNGTARYYGGLMLLQTGRPDLAFPMWRDLLETSPADAPWVAPIQRDIAGLAAMAGVRYAPPGAAGAPGPDAAAMAAASEMSAEDRTAMIEGMVAQLNDRLASEGGSAEEWARLISSLGVLGQADRARAIYAEAQTKFTGKEAELDILRAAAEQAGVAQ</sequence>
<keyword evidence="2" id="KW-0201">Cytochrome c-type biogenesis</keyword>